<dbReference type="PANTHER" id="PTHR15615:SF118">
    <property type="entry name" value="CYCLIN, HYPOTHETICAL (EUROFUNG)"/>
    <property type="match status" value="1"/>
</dbReference>
<accession>A0A9P5CUG9</accession>
<dbReference type="Pfam" id="PF08613">
    <property type="entry name" value="Cyclin"/>
    <property type="match status" value="1"/>
</dbReference>
<dbReference type="GeneID" id="63839992"/>
<organism evidence="2 3">
    <name type="scientific">Cryphonectria parasitica (strain ATCC 38755 / EP155)</name>
    <dbReference type="NCBI Taxonomy" id="660469"/>
    <lineage>
        <taxon>Eukaryota</taxon>
        <taxon>Fungi</taxon>
        <taxon>Dikarya</taxon>
        <taxon>Ascomycota</taxon>
        <taxon>Pezizomycotina</taxon>
        <taxon>Sordariomycetes</taxon>
        <taxon>Sordariomycetidae</taxon>
        <taxon>Diaporthales</taxon>
        <taxon>Cryphonectriaceae</taxon>
        <taxon>Cryphonectria-Endothia species complex</taxon>
        <taxon>Cryphonectria</taxon>
    </lineage>
</organism>
<feature type="region of interest" description="Disordered" evidence="1">
    <location>
        <begin position="163"/>
        <end position="209"/>
    </location>
</feature>
<evidence type="ECO:0000313" key="2">
    <source>
        <dbReference type="EMBL" id="KAF3770045.1"/>
    </source>
</evidence>
<dbReference type="CDD" id="cd20557">
    <property type="entry name" value="CYCLIN_ScPCL1-like"/>
    <property type="match status" value="1"/>
</dbReference>
<dbReference type="Proteomes" id="UP000803844">
    <property type="component" value="Unassembled WGS sequence"/>
</dbReference>
<dbReference type="PANTHER" id="PTHR15615">
    <property type="match status" value="1"/>
</dbReference>
<evidence type="ECO:0000256" key="1">
    <source>
        <dbReference type="SAM" id="MobiDB-lite"/>
    </source>
</evidence>
<dbReference type="OrthoDB" id="244495at2759"/>
<dbReference type="GO" id="GO:0019901">
    <property type="term" value="F:protein kinase binding"/>
    <property type="evidence" value="ECO:0007669"/>
    <property type="project" value="InterPro"/>
</dbReference>
<gene>
    <name evidence="2" type="ORF">M406DRAFT_354229</name>
</gene>
<feature type="region of interest" description="Disordered" evidence="1">
    <location>
        <begin position="299"/>
        <end position="322"/>
    </location>
</feature>
<dbReference type="Gene3D" id="1.10.472.10">
    <property type="entry name" value="Cyclin-like"/>
    <property type="match status" value="1"/>
</dbReference>
<proteinExistence type="predicted"/>
<evidence type="ECO:0000313" key="3">
    <source>
        <dbReference type="Proteomes" id="UP000803844"/>
    </source>
</evidence>
<feature type="compositionally biased region" description="Polar residues" evidence="1">
    <location>
        <begin position="436"/>
        <end position="448"/>
    </location>
</feature>
<sequence>MTNPSVRGRPGSEYRLLTVALMLGNKFLDDNTYTNKTWAEVSGISVQDIHVMEVEFLSNMRYALLASSEQWEEWLDKLASYSVFCERVSNGTSSSSRTVSPTLLIPSPTAGKGLSPVASPTAYQSAQRGFATTNGGRTYSPPTLPVNPTPMMYPETVGSVVTSFNQRPDFGGSNNRKRSWDEQSVEPPTKRAHLAPAQQAPKPAPDARRLPVPALTVNTNYQTPVTQPTYASTSYSMQQFQQQQQQQGAPYAVSLPPLDPGTRAMSTVYAPPTTTSWAPASTMTSSGATQQNLHHAKAVTPTNQYPPTVHYPPTSNATFGTPTKRLSPINNTLTPAAAYNASSPLHDYPHNSGFHTPITHSPSIYLQQRNSPYKPIRHVRTLLNPPPPMSLQGYQLPAIPPSQMHYQPIGRRNDQRTGIVPEYRVHDAYSRHPSFTPGQHATSQQSQHRFTDLMH</sequence>
<comment type="caution">
    <text evidence="2">The sequence shown here is derived from an EMBL/GenBank/DDBJ whole genome shotgun (WGS) entry which is preliminary data.</text>
</comment>
<protein>
    <submittedName>
        <fullName evidence="2">Uncharacterized protein</fullName>
    </submittedName>
</protein>
<dbReference type="GO" id="GO:0016538">
    <property type="term" value="F:cyclin-dependent protein serine/threonine kinase regulator activity"/>
    <property type="evidence" value="ECO:0007669"/>
    <property type="project" value="TreeGrafter"/>
</dbReference>
<reference evidence="2" key="1">
    <citation type="journal article" date="2020" name="Phytopathology">
        <title>Genome sequence of the chestnut blight fungus Cryphonectria parasitica EP155: A fundamental resource for an archetypical invasive plant pathogen.</title>
        <authorList>
            <person name="Crouch J.A."/>
            <person name="Dawe A."/>
            <person name="Aerts A."/>
            <person name="Barry K."/>
            <person name="Churchill A.C.L."/>
            <person name="Grimwood J."/>
            <person name="Hillman B."/>
            <person name="Milgroom M.G."/>
            <person name="Pangilinan J."/>
            <person name="Smith M."/>
            <person name="Salamov A."/>
            <person name="Schmutz J."/>
            <person name="Yadav J."/>
            <person name="Grigoriev I.V."/>
            <person name="Nuss D."/>
        </authorList>
    </citation>
    <scope>NUCLEOTIDE SEQUENCE</scope>
    <source>
        <strain evidence="2">EP155</strain>
    </source>
</reference>
<dbReference type="GO" id="GO:0000307">
    <property type="term" value="C:cyclin-dependent protein kinase holoenzyme complex"/>
    <property type="evidence" value="ECO:0007669"/>
    <property type="project" value="TreeGrafter"/>
</dbReference>
<dbReference type="AlphaFoldDB" id="A0A9P5CUG9"/>
<dbReference type="InterPro" id="IPR013922">
    <property type="entry name" value="Cyclin_PHO80-like"/>
</dbReference>
<keyword evidence="3" id="KW-1185">Reference proteome</keyword>
<dbReference type="RefSeq" id="XP_040781006.1">
    <property type="nucleotide sequence ID" value="XM_040922863.1"/>
</dbReference>
<dbReference type="EMBL" id="MU032344">
    <property type="protein sequence ID" value="KAF3770045.1"/>
    <property type="molecule type" value="Genomic_DNA"/>
</dbReference>
<feature type="region of interest" description="Disordered" evidence="1">
    <location>
        <begin position="429"/>
        <end position="455"/>
    </location>
</feature>
<name>A0A9P5CUG9_CRYP1</name>
<dbReference type="GO" id="GO:0005634">
    <property type="term" value="C:nucleus"/>
    <property type="evidence" value="ECO:0007669"/>
    <property type="project" value="TreeGrafter"/>
</dbReference>